<comment type="function">
    <text evidence="2">Catalyzes the phosphorylation of D-fructose 6-phosphate, the first committing step of glycolysis. Uses inorganic phosphate (PPi) as phosphoryl donor instead of ATP like common ATP-dependent phosphofructokinases (ATP-PFKs), which renders the reaction reversible, and can thus function both in glycolysis and gluconeogenesis. Consistently, PPi-PFK can replace the enzymes of both the forward (ATP-PFK) and reverse (fructose-bisphosphatase (FBPase)) reactions.</text>
</comment>
<dbReference type="PANTHER" id="PTHR43650:SF1">
    <property type="entry name" value="PYROPHOSPHATE--FRUCTOSE 6-PHOSPHATE 1-PHOSPHOTRANSFERASE SUBUNIT BETA 2"/>
    <property type="match status" value="1"/>
</dbReference>
<evidence type="ECO:0000313" key="12">
    <source>
        <dbReference type="EMBL" id="EKK03199.1"/>
    </source>
</evidence>
<comment type="caution">
    <text evidence="12">The sequence shown here is derived from an EMBL/GenBank/DDBJ whole genome shotgun (WGS) entry which is preliminary data.</text>
</comment>
<dbReference type="Proteomes" id="UP000007993">
    <property type="component" value="Unassembled WGS sequence"/>
</dbReference>
<evidence type="ECO:0000256" key="7">
    <source>
        <dbReference type="ARBA" id="ARBA00022842"/>
    </source>
</evidence>
<proteinExistence type="inferred from homology"/>
<evidence type="ECO:0000256" key="5">
    <source>
        <dbReference type="ARBA" id="ARBA00022723"/>
    </source>
</evidence>
<gene>
    <name evidence="12" type="ORF">RBSH_01509</name>
</gene>
<reference evidence="12 13" key="1">
    <citation type="journal article" date="2013" name="Mar. Genomics">
        <title>Expression of sulfatases in Rhodopirellula baltica and the diversity of sulfatases in the genus Rhodopirellula.</title>
        <authorList>
            <person name="Wegner C.E."/>
            <person name="Richter-Heitmann T."/>
            <person name="Klindworth A."/>
            <person name="Klockow C."/>
            <person name="Richter M."/>
            <person name="Achstetter T."/>
            <person name="Glockner F.O."/>
            <person name="Harder J."/>
        </authorList>
    </citation>
    <scope>NUCLEOTIDE SEQUENCE [LARGE SCALE GENOMIC DNA]</scope>
    <source>
        <strain evidence="12 13">SH28</strain>
    </source>
</reference>
<evidence type="ECO:0000256" key="9">
    <source>
        <dbReference type="ARBA" id="ARBA00038478"/>
    </source>
</evidence>
<accession>K5DK06</accession>
<dbReference type="InterPro" id="IPR011403">
    <property type="entry name" value="PPi-PFK_TM0289"/>
</dbReference>
<keyword evidence="4" id="KW-0808">Transferase</keyword>
<dbReference type="PANTHER" id="PTHR43650">
    <property type="entry name" value="PYROPHOSPHATE--FRUCTOSE 6-PHOSPHATE 1-PHOSPHOTRANSFERASE"/>
    <property type="match status" value="1"/>
</dbReference>
<dbReference type="PIRSF" id="PIRSF036482">
    <property type="entry name" value="PPi_PFK_TM0289"/>
    <property type="match status" value="1"/>
</dbReference>
<dbReference type="GO" id="GO:0046872">
    <property type="term" value="F:metal ion binding"/>
    <property type="evidence" value="ECO:0007669"/>
    <property type="project" value="UniProtKB-KW"/>
</dbReference>
<dbReference type="GO" id="GO:0003872">
    <property type="term" value="F:6-phosphofructokinase activity"/>
    <property type="evidence" value="ECO:0007669"/>
    <property type="project" value="InterPro"/>
</dbReference>
<dbReference type="InterPro" id="IPR022953">
    <property type="entry name" value="ATP_PFK"/>
</dbReference>
<dbReference type="Pfam" id="PF00365">
    <property type="entry name" value="PFK"/>
    <property type="match status" value="1"/>
</dbReference>
<dbReference type="PATRIC" id="fig|993517.3.peg.1646"/>
<evidence type="ECO:0000256" key="6">
    <source>
        <dbReference type="ARBA" id="ARBA00022777"/>
    </source>
</evidence>
<evidence type="ECO:0000313" key="13">
    <source>
        <dbReference type="Proteomes" id="UP000007993"/>
    </source>
</evidence>
<protein>
    <submittedName>
        <fullName evidence="12">Pyrophosphate-dependent phosphofructokinase</fullName>
    </submittedName>
</protein>
<name>K5DK06_RHOBT</name>
<keyword evidence="7" id="KW-0460">Magnesium</keyword>
<evidence type="ECO:0000256" key="1">
    <source>
        <dbReference type="ARBA" id="ARBA00001946"/>
    </source>
</evidence>
<sequence>MPQIASRIGRRLGETRWMLRIWALNRNAIVFGNSSSPGSVIVAELAHHNLDIKRVAILFAGGPAPAANAVISTAAFSFLEEGAQVFGIKHGYSRLAEYTAAGPLQEGTDYIRFTHDSLTHARSSRGIMIGTARTNPGKHVSSPEHLKDPELVAPLRRVYEGLCSLEVDALISIGGDDTLKTANKLKMFQDNLPGDARRFPVVHLPKTIDNDYSGIDFTFGFFTAVETLAEEIRNLNYDAAAGRAYFLCEAMGRSAGWLAYGAAIAGEASMVLSVEDITGALADEEVVNQETGETRKIMAMDRVIDRMVDMMLAREREGRQYGTIVIAEGMAEYLPAKYLEGVTRDDHGHINISLVNLSAVMSRLLAARYNERTGRTRKVNGLQMGYESRCAPPHAYDVMLGSQLGVGAYRALVEEKLNGVMVSVSGQFDLHFVPFEELVDPQTLVTKVRFIEQNSDFHRLARFLETCVDN</sequence>
<dbReference type="GO" id="GO:0047334">
    <property type="term" value="F:diphosphate-fructose-6-phosphate 1-phosphotransferase activity"/>
    <property type="evidence" value="ECO:0007669"/>
    <property type="project" value="UniProtKB-EC"/>
</dbReference>
<dbReference type="GO" id="GO:0006002">
    <property type="term" value="P:fructose 6-phosphate metabolic process"/>
    <property type="evidence" value="ECO:0007669"/>
    <property type="project" value="InterPro"/>
</dbReference>
<keyword evidence="6 12" id="KW-0418">Kinase</keyword>
<dbReference type="EMBL" id="AMCW01000034">
    <property type="protein sequence ID" value="EKK03199.1"/>
    <property type="molecule type" value="Genomic_DNA"/>
</dbReference>
<dbReference type="PRINTS" id="PR00476">
    <property type="entry name" value="PHFRCTKINASE"/>
</dbReference>
<dbReference type="AlphaFoldDB" id="K5DK06"/>
<evidence type="ECO:0000256" key="2">
    <source>
        <dbReference type="ARBA" id="ARBA00003138"/>
    </source>
</evidence>
<evidence type="ECO:0000256" key="8">
    <source>
        <dbReference type="ARBA" id="ARBA00023152"/>
    </source>
</evidence>
<keyword evidence="3" id="KW-0963">Cytoplasm</keyword>
<dbReference type="GO" id="GO:0005829">
    <property type="term" value="C:cytosol"/>
    <property type="evidence" value="ECO:0007669"/>
    <property type="project" value="TreeGrafter"/>
</dbReference>
<evidence type="ECO:0000256" key="3">
    <source>
        <dbReference type="ARBA" id="ARBA00022490"/>
    </source>
</evidence>
<keyword evidence="5" id="KW-0479">Metal-binding</keyword>
<keyword evidence="8" id="KW-0324">Glycolysis</keyword>
<comment type="catalytic activity">
    <reaction evidence="10">
        <text>beta-D-fructose 6-phosphate + diphosphate = beta-D-fructose 1,6-bisphosphate + phosphate + H(+)</text>
        <dbReference type="Rhea" id="RHEA:13613"/>
        <dbReference type="ChEBI" id="CHEBI:15378"/>
        <dbReference type="ChEBI" id="CHEBI:32966"/>
        <dbReference type="ChEBI" id="CHEBI:33019"/>
        <dbReference type="ChEBI" id="CHEBI:43474"/>
        <dbReference type="ChEBI" id="CHEBI:57634"/>
        <dbReference type="EC" id="2.7.1.90"/>
    </reaction>
</comment>
<dbReference type="UniPathway" id="UPA00109">
    <property type="reaction ID" value="UER00182"/>
</dbReference>
<evidence type="ECO:0000256" key="4">
    <source>
        <dbReference type="ARBA" id="ARBA00022679"/>
    </source>
</evidence>
<dbReference type="SUPFAM" id="SSF53784">
    <property type="entry name" value="Phosphofructokinase"/>
    <property type="match status" value="1"/>
</dbReference>
<evidence type="ECO:0000259" key="11">
    <source>
        <dbReference type="Pfam" id="PF00365"/>
    </source>
</evidence>
<dbReference type="Gene3D" id="3.40.50.450">
    <property type="match status" value="1"/>
</dbReference>
<dbReference type="Gene3D" id="3.40.50.460">
    <property type="entry name" value="Phosphofructokinase domain"/>
    <property type="match status" value="1"/>
</dbReference>
<evidence type="ECO:0000256" key="10">
    <source>
        <dbReference type="ARBA" id="ARBA00048072"/>
    </source>
</evidence>
<dbReference type="InterPro" id="IPR000023">
    <property type="entry name" value="Phosphofructokinase_dom"/>
</dbReference>
<dbReference type="InterPro" id="IPR035966">
    <property type="entry name" value="PKF_sf"/>
</dbReference>
<comment type="similarity">
    <text evidence="9">Belongs to the phosphofructokinase type A (PFKA) family.</text>
</comment>
<dbReference type="GO" id="GO:0009749">
    <property type="term" value="P:response to glucose"/>
    <property type="evidence" value="ECO:0007669"/>
    <property type="project" value="TreeGrafter"/>
</dbReference>
<feature type="domain" description="Phosphofructokinase" evidence="11">
    <location>
        <begin position="54"/>
        <end position="411"/>
    </location>
</feature>
<comment type="cofactor">
    <cofactor evidence="1">
        <name>Mg(2+)</name>
        <dbReference type="ChEBI" id="CHEBI:18420"/>
    </cofactor>
</comment>
<organism evidence="12 13">
    <name type="scientific">Rhodopirellula baltica SH28</name>
    <dbReference type="NCBI Taxonomy" id="993517"/>
    <lineage>
        <taxon>Bacteria</taxon>
        <taxon>Pseudomonadati</taxon>
        <taxon>Planctomycetota</taxon>
        <taxon>Planctomycetia</taxon>
        <taxon>Pirellulales</taxon>
        <taxon>Pirellulaceae</taxon>
        <taxon>Rhodopirellula</taxon>
    </lineage>
</organism>